<comment type="similarity">
    <text evidence="2">Belongs to the pyrimidine 5'-nucleotidase family.</text>
</comment>
<dbReference type="GO" id="GO:0005737">
    <property type="term" value="C:cytoplasm"/>
    <property type="evidence" value="ECO:0007669"/>
    <property type="project" value="InterPro"/>
</dbReference>
<dbReference type="Pfam" id="PF05822">
    <property type="entry name" value="UMPH-1"/>
    <property type="match status" value="1"/>
</dbReference>
<evidence type="ECO:0000256" key="1">
    <source>
        <dbReference type="ARBA" id="ARBA00000815"/>
    </source>
</evidence>
<evidence type="ECO:0000313" key="12">
    <source>
        <dbReference type="Proteomes" id="UP000054937"/>
    </source>
</evidence>
<reference evidence="11 12" key="1">
    <citation type="journal article" date="2015" name="Sci. Rep.">
        <title>Genome of the facultative scuticociliatosis pathogen Pseudocohnilembus persalinus provides insight into its virulence through horizontal gene transfer.</title>
        <authorList>
            <person name="Xiong J."/>
            <person name="Wang G."/>
            <person name="Cheng J."/>
            <person name="Tian M."/>
            <person name="Pan X."/>
            <person name="Warren A."/>
            <person name="Jiang C."/>
            <person name="Yuan D."/>
            <person name="Miao W."/>
        </authorList>
    </citation>
    <scope>NUCLEOTIDE SEQUENCE [LARGE SCALE GENOMIC DNA]</scope>
    <source>
        <strain evidence="11">36N120E</strain>
    </source>
</reference>
<keyword evidence="9" id="KW-0175">Coiled coil</keyword>
<feature type="compositionally biased region" description="Low complexity" evidence="10">
    <location>
        <begin position="51"/>
        <end position="72"/>
    </location>
</feature>
<keyword evidence="7" id="KW-0460">Magnesium</keyword>
<dbReference type="InterPro" id="IPR023214">
    <property type="entry name" value="HAD_sf"/>
</dbReference>
<keyword evidence="6" id="KW-0378">Hydrolase</keyword>
<evidence type="ECO:0000256" key="8">
    <source>
        <dbReference type="ARBA" id="ARBA00023080"/>
    </source>
</evidence>
<evidence type="ECO:0000256" key="3">
    <source>
        <dbReference type="ARBA" id="ARBA00012643"/>
    </source>
</evidence>
<feature type="coiled-coil region" evidence="9">
    <location>
        <begin position="137"/>
        <end position="167"/>
    </location>
</feature>
<dbReference type="GO" id="GO:0009117">
    <property type="term" value="P:nucleotide metabolic process"/>
    <property type="evidence" value="ECO:0007669"/>
    <property type="project" value="UniProtKB-KW"/>
</dbReference>
<evidence type="ECO:0000256" key="5">
    <source>
        <dbReference type="ARBA" id="ARBA00022741"/>
    </source>
</evidence>
<evidence type="ECO:0000256" key="6">
    <source>
        <dbReference type="ARBA" id="ARBA00022801"/>
    </source>
</evidence>
<evidence type="ECO:0000256" key="9">
    <source>
        <dbReference type="SAM" id="Coils"/>
    </source>
</evidence>
<keyword evidence="8" id="KW-0546">Nucleotide metabolism</keyword>
<feature type="region of interest" description="Disordered" evidence="10">
    <location>
        <begin position="34"/>
        <end position="86"/>
    </location>
</feature>
<evidence type="ECO:0000256" key="4">
    <source>
        <dbReference type="ARBA" id="ARBA00022723"/>
    </source>
</evidence>
<accession>A0A0V0QRD3</accession>
<comment type="catalytic activity">
    <reaction evidence="1">
        <text>a ribonucleoside 5'-phosphate + H2O = a ribonucleoside + phosphate</text>
        <dbReference type="Rhea" id="RHEA:12484"/>
        <dbReference type="ChEBI" id="CHEBI:15377"/>
        <dbReference type="ChEBI" id="CHEBI:18254"/>
        <dbReference type="ChEBI" id="CHEBI:43474"/>
        <dbReference type="ChEBI" id="CHEBI:58043"/>
        <dbReference type="EC" id="3.1.3.5"/>
    </reaction>
</comment>
<sequence>MQLFQNLNKLKNFSKFLKSSQKIEVCYFSTLRGSGEKESFSNNDDRNSYQGRGDNNNYKNNYNNNNNRGFNKNNDRYQRSNQRGQQNYNQQSVFAQYDKPKNILTQAYKIATENHEEQIFIRDEQNLQEKIDIFSENTMYEKEQIQENEENDEIQQQQLQKQNQQVQFDIVSPFEGSITLQFENNPFSLFMNSDKISVEFKQNYHRIMKESLLFQNDKMLHYTRKEGIQREFQYQLHALLEKENITLKQFQEIVQEEDIYLRNKYDEFLDLVFDNQVPYYIISQGAKDLIENSFKSKKVQNFFEFKRNNIISNQLLWQQGQLKGFNNRSIVHQNNLYQKLLNKKQKGLLNLNNNAIIIGSNTKDISNYDQVYNNIISIGFGSSIEHPKEFDLMKEKFDIVIDNFGTYVQINKIVQEILEKSKSQE</sequence>
<dbReference type="GO" id="GO:0008253">
    <property type="term" value="F:5'-nucleotidase activity"/>
    <property type="evidence" value="ECO:0007669"/>
    <property type="project" value="UniProtKB-EC"/>
</dbReference>
<dbReference type="SUPFAM" id="SSF56784">
    <property type="entry name" value="HAD-like"/>
    <property type="match status" value="1"/>
</dbReference>
<organism evidence="11 12">
    <name type="scientific">Pseudocohnilembus persalinus</name>
    <name type="common">Ciliate</name>
    <dbReference type="NCBI Taxonomy" id="266149"/>
    <lineage>
        <taxon>Eukaryota</taxon>
        <taxon>Sar</taxon>
        <taxon>Alveolata</taxon>
        <taxon>Ciliophora</taxon>
        <taxon>Intramacronucleata</taxon>
        <taxon>Oligohymenophorea</taxon>
        <taxon>Scuticociliatia</taxon>
        <taxon>Philasterida</taxon>
        <taxon>Pseudocohnilembidae</taxon>
        <taxon>Pseudocohnilembus</taxon>
    </lineage>
</organism>
<evidence type="ECO:0000256" key="2">
    <source>
        <dbReference type="ARBA" id="ARBA00008389"/>
    </source>
</evidence>
<dbReference type="PANTHER" id="PTHR13045">
    <property type="entry name" value="5'-NUCLEOTIDASE"/>
    <property type="match status" value="1"/>
</dbReference>
<dbReference type="GO" id="GO:0000287">
    <property type="term" value="F:magnesium ion binding"/>
    <property type="evidence" value="ECO:0007669"/>
    <property type="project" value="InterPro"/>
</dbReference>
<dbReference type="Proteomes" id="UP000054937">
    <property type="component" value="Unassembled WGS sequence"/>
</dbReference>
<evidence type="ECO:0000256" key="10">
    <source>
        <dbReference type="SAM" id="MobiDB-lite"/>
    </source>
</evidence>
<keyword evidence="5" id="KW-0547">Nucleotide-binding</keyword>
<dbReference type="GO" id="GO:0000166">
    <property type="term" value="F:nucleotide binding"/>
    <property type="evidence" value="ECO:0007669"/>
    <property type="project" value="UniProtKB-KW"/>
</dbReference>
<dbReference type="AlphaFoldDB" id="A0A0V0QRD3"/>
<proteinExistence type="inferred from homology"/>
<comment type="caution">
    <text evidence="11">The sequence shown here is derived from an EMBL/GenBank/DDBJ whole genome shotgun (WGS) entry which is preliminary data.</text>
</comment>
<gene>
    <name evidence="11" type="ORF">PPERSA_06440</name>
</gene>
<dbReference type="EC" id="3.1.3.5" evidence="3"/>
<dbReference type="InterPro" id="IPR006434">
    <property type="entry name" value="Pyrimidine_nucleotidase_eu"/>
</dbReference>
<feature type="compositionally biased region" description="Basic and acidic residues" evidence="10">
    <location>
        <begin position="34"/>
        <end position="47"/>
    </location>
</feature>
<protein>
    <recommendedName>
        <fullName evidence="3">5'-nucleotidase</fullName>
        <ecNumber evidence="3">3.1.3.5</ecNumber>
    </recommendedName>
</protein>
<keyword evidence="4" id="KW-0479">Metal-binding</keyword>
<evidence type="ECO:0000313" key="11">
    <source>
        <dbReference type="EMBL" id="KRX04806.1"/>
    </source>
</evidence>
<dbReference type="InParanoid" id="A0A0V0QRD3"/>
<dbReference type="EMBL" id="LDAU01000110">
    <property type="protein sequence ID" value="KRX04806.1"/>
    <property type="molecule type" value="Genomic_DNA"/>
</dbReference>
<keyword evidence="12" id="KW-1185">Reference proteome</keyword>
<evidence type="ECO:0000256" key="7">
    <source>
        <dbReference type="ARBA" id="ARBA00022842"/>
    </source>
</evidence>
<dbReference type="Gene3D" id="3.40.50.1000">
    <property type="entry name" value="HAD superfamily/HAD-like"/>
    <property type="match status" value="1"/>
</dbReference>
<dbReference type="InterPro" id="IPR036412">
    <property type="entry name" value="HAD-like_sf"/>
</dbReference>
<name>A0A0V0QRD3_PSEPJ</name>
<dbReference type="PANTHER" id="PTHR13045:SF0">
    <property type="entry name" value="7-METHYLGUANOSINE PHOSPHATE-SPECIFIC 5'-NUCLEOTIDASE"/>
    <property type="match status" value="1"/>
</dbReference>